<gene>
    <name evidence="2" type="ORF">I6K02_02215</name>
</gene>
<evidence type="ECO:0000313" key="3">
    <source>
        <dbReference type="Proteomes" id="UP000625568"/>
    </source>
</evidence>
<protein>
    <submittedName>
        <fullName evidence="2">Uncharacterized protein</fullName>
    </submittedName>
</protein>
<dbReference type="Proteomes" id="UP000625568">
    <property type="component" value="Chromosome 1"/>
</dbReference>
<feature type="region of interest" description="Disordered" evidence="1">
    <location>
        <begin position="75"/>
        <end position="98"/>
    </location>
</feature>
<evidence type="ECO:0000313" key="2">
    <source>
        <dbReference type="EMBL" id="QRO77756.1"/>
    </source>
</evidence>
<dbReference type="AlphaFoldDB" id="A0A892I460"/>
<reference evidence="2 3" key="1">
    <citation type="submission" date="2021-02" db="EMBL/GenBank/DDBJ databases">
        <title>FDA dAtabase for Regulatory Grade micrObial Sequences (FDA-ARGOS): Supporting development and validation of Infectious Disease Dx tests.</title>
        <authorList>
            <person name="Minogue T."/>
            <person name="Wolcott M."/>
            <person name="Wasieloski L."/>
            <person name="Aguilar W."/>
            <person name="Moore D."/>
            <person name="Jaissle J."/>
            <person name="Tallon L."/>
            <person name="Sadzewicz L."/>
            <person name="Zhao X."/>
            <person name="Boylan J."/>
            <person name="Ott S."/>
            <person name="Bowen H."/>
            <person name="Vavikolanu K."/>
            <person name="Mehta A."/>
            <person name="Aluvathingal J."/>
            <person name="Nadendla S."/>
            <person name="Yan Y."/>
            <person name="Sichtig H."/>
        </authorList>
    </citation>
    <scope>NUCLEOTIDE SEQUENCE [LARGE SCALE GENOMIC DNA]</scope>
    <source>
        <strain evidence="2 3">FDAARGOS_1272</strain>
    </source>
</reference>
<keyword evidence="3" id="KW-1185">Reference proteome</keyword>
<name>A0A892I460_9BURK</name>
<proteinExistence type="predicted"/>
<evidence type="ECO:0000256" key="1">
    <source>
        <dbReference type="SAM" id="MobiDB-lite"/>
    </source>
</evidence>
<organism evidence="2 3">
    <name type="scientific">Burkholderia dolosa</name>
    <dbReference type="NCBI Taxonomy" id="152500"/>
    <lineage>
        <taxon>Bacteria</taxon>
        <taxon>Pseudomonadati</taxon>
        <taxon>Pseudomonadota</taxon>
        <taxon>Betaproteobacteria</taxon>
        <taxon>Burkholderiales</taxon>
        <taxon>Burkholderiaceae</taxon>
        <taxon>Burkholderia</taxon>
        <taxon>Burkholderia cepacia complex</taxon>
    </lineage>
</organism>
<sequence>MRSDQYDRLQALSVKLTDHFLDEADPDNWVGAGIPIAQMDAKTRGDAYWCRKVPAATLALIMRIVTLTGKIQADSAGGGAGGAAVEPEDADAGDLDKDIARAERKAAQLLDRVQQEARKTAFDKKTHGKA</sequence>
<accession>A0A892I460</accession>
<dbReference type="EMBL" id="CP069482">
    <property type="protein sequence ID" value="QRO77756.1"/>
    <property type="molecule type" value="Genomic_DNA"/>
</dbReference>